<evidence type="ECO:0000313" key="2">
    <source>
        <dbReference type="Proteomes" id="UP000091857"/>
    </source>
</evidence>
<organism evidence="1 2">
    <name type="scientific">Manihot esculenta</name>
    <name type="common">Cassava</name>
    <name type="synonym">Jatropha manihot</name>
    <dbReference type="NCBI Taxonomy" id="3983"/>
    <lineage>
        <taxon>Eukaryota</taxon>
        <taxon>Viridiplantae</taxon>
        <taxon>Streptophyta</taxon>
        <taxon>Embryophyta</taxon>
        <taxon>Tracheophyta</taxon>
        <taxon>Spermatophyta</taxon>
        <taxon>Magnoliopsida</taxon>
        <taxon>eudicotyledons</taxon>
        <taxon>Gunneridae</taxon>
        <taxon>Pentapetalae</taxon>
        <taxon>rosids</taxon>
        <taxon>fabids</taxon>
        <taxon>Malpighiales</taxon>
        <taxon>Euphorbiaceae</taxon>
        <taxon>Crotonoideae</taxon>
        <taxon>Manihoteae</taxon>
        <taxon>Manihot</taxon>
    </lineage>
</organism>
<gene>
    <name evidence="1" type="ORF">MANES_08G172650v8</name>
</gene>
<keyword evidence="2" id="KW-1185">Reference proteome</keyword>
<reference evidence="2" key="1">
    <citation type="journal article" date="2016" name="Nat. Biotechnol.">
        <title>Sequencing wild and cultivated cassava and related species reveals extensive interspecific hybridization and genetic diversity.</title>
        <authorList>
            <person name="Bredeson J.V."/>
            <person name="Lyons J.B."/>
            <person name="Prochnik S.E."/>
            <person name="Wu G.A."/>
            <person name="Ha C.M."/>
            <person name="Edsinger-Gonzales E."/>
            <person name="Grimwood J."/>
            <person name="Schmutz J."/>
            <person name="Rabbi I.Y."/>
            <person name="Egesi C."/>
            <person name="Nauluvula P."/>
            <person name="Lebot V."/>
            <person name="Ndunguru J."/>
            <person name="Mkamilo G."/>
            <person name="Bart R.S."/>
            <person name="Setter T.L."/>
            <person name="Gleadow R.M."/>
            <person name="Kulakow P."/>
            <person name="Ferguson M.E."/>
            <person name="Rounsley S."/>
            <person name="Rokhsar D.S."/>
        </authorList>
    </citation>
    <scope>NUCLEOTIDE SEQUENCE [LARGE SCALE GENOMIC DNA]</scope>
    <source>
        <strain evidence="2">cv. AM560-2</strain>
    </source>
</reference>
<proteinExistence type="predicted"/>
<sequence>MAPDRDGIFADYRPPFISTFLTKQLRASLDTAEFTADLIMERMYTFVLQC</sequence>
<dbReference type="Proteomes" id="UP000091857">
    <property type="component" value="Chromosome 8"/>
</dbReference>
<accession>A0ACB7HD21</accession>
<protein>
    <submittedName>
        <fullName evidence="1">Uncharacterized protein</fullName>
    </submittedName>
</protein>
<dbReference type="EMBL" id="CM004394">
    <property type="protein sequence ID" value="KAG8650071.1"/>
    <property type="molecule type" value="Genomic_DNA"/>
</dbReference>
<name>A0ACB7HD21_MANES</name>
<evidence type="ECO:0000313" key="1">
    <source>
        <dbReference type="EMBL" id="KAG8650071.1"/>
    </source>
</evidence>
<comment type="caution">
    <text evidence="1">The sequence shown here is derived from an EMBL/GenBank/DDBJ whole genome shotgun (WGS) entry which is preliminary data.</text>
</comment>